<keyword evidence="2" id="KW-0812">Transmembrane</keyword>
<feature type="transmembrane region" description="Helical" evidence="2">
    <location>
        <begin position="43"/>
        <end position="66"/>
    </location>
</feature>
<reference evidence="3" key="1">
    <citation type="submission" date="2020-12" db="EMBL/GenBank/DDBJ databases">
        <title>Oil enriched cultivation method for isolating marine PHA-producing bacteria.</title>
        <authorList>
            <person name="Zheng W."/>
            <person name="Yu S."/>
            <person name="Huang Y."/>
        </authorList>
    </citation>
    <scope>NUCLEOTIDE SEQUENCE</scope>
    <source>
        <strain evidence="3">SY-2-12</strain>
    </source>
</reference>
<dbReference type="InterPro" id="IPR010865">
    <property type="entry name" value="DUF1499"/>
</dbReference>
<name>A0A939ECC8_9HYPH</name>
<dbReference type="Proteomes" id="UP000664096">
    <property type="component" value="Unassembled WGS sequence"/>
</dbReference>
<feature type="region of interest" description="Disordered" evidence="1">
    <location>
        <begin position="280"/>
        <end position="329"/>
    </location>
</feature>
<dbReference type="EMBL" id="JAEKJZ010000001">
    <property type="protein sequence ID" value="MBN9669280.1"/>
    <property type="molecule type" value="Genomic_DNA"/>
</dbReference>
<gene>
    <name evidence="3" type="ORF">JF539_02945</name>
</gene>
<comment type="caution">
    <text evidence="3">The sequence shown here is derived from an EMBL/GenBank/DDBJ whole genome shotgun (WGS) entry which is preliminary data.</text>
</comment>
<evidence type="ECO:0000256" key="2">
    <source>
        <dbReference type="SAM" id="Phobius"/>
    </source>
</evidence>
<feature type="transmembrane region" description="Helical" evidence="2">
    <location>
        <begin position="78"/>
        <end position="101"/>
    </location>
</feature>
<dbReference type="Pfam" id="PF07386">
    <property type="entry name" value="DUF1499"/>
    <property type="match status" value="1"/>
</dbReference>
<proteinExistence type="predicted"/>
<keyword evidence="2" id="KW-1133">Transmembrane helix</keyword>
<dbReference type="AlphaFoldDB" id="A0A939ECC8"/>
<keyword evidence="2" id="KW-0472">Membrane</keyword>
<feature type="compositionally biased region" description="Acidic residues" evidence="1">
    <location>
        <begin position="312"/>
        <end position="329"/>
    </location>
</feature>
<feature type="transmembrane region" description="Helical" evidence="2">
    <location>
        <begin position="12"/>
        <end position="31"/>
    </location>
</feature>
<evidence type="ECO:0000313" key="4">
    <source>
        <dbReference type="Proteomes" id="UP000664096"/>
    </source>
</evidence>
<accession>A0A939ECC8</accession>
<protein>
    <submittedName>
        <fullName evidence="3">DUF1499 domain-containing protein</fullName>
    </submittedName>
</protein>
<sequence>MKRYATHKTVSAPASRSVGALALVLSVIAFLAKRFGLIEADVFVLSLAGAALIALLSLAMAFFAFQRIWTLGGPGVPAALNGALLGCLALVPPALFLAMLVSHRGADDLSTDRSDPPELTRVAMSDEQPFLAWLNGTLETQVWPLWLQLSGAGAPEVAEVELLHPDIVSRRYRIPPGQLHVAGAKAIEDLDLRVVDELPPDLLDAPTRLQAEGQTRILGLKYDVALRVRPDPVGALLDVRSRSRTPLKDLRDNADHIRTVFAEIDKVLLETYGDLARLSVDESELEETGSQPEPLDEPRDTVPLPGFKPYFEGEDDAPADGLELTDLEG</sequence>
<organism evidence="3 4">
    <name type="scientific">Roseibium aggregatum</name>
    <dbReference type="NCBI Taxonomy" id="187304"/>
    <lineage>
        <taxon>Bacteria</taxon>
        <taxon>Pseudomonadati</taxon>
        <taxon>Pseudomonadota</taxon>
        <taxon>Alphaproteobacteria</taxon>
        <taxon>Hyphomicrobiales</taxon>
        <taxon>Stappiaceae</taxon>
        <taxon>Roseibium</taxon>
    </lineage>
</organism>
<evidence type="ECO:0000313" key="3">
    <source>
        <dbReference type="EMBL" id="MBN9669280.1"/>
    </source>
</evidence>
<evidence type="ECO:0000256" key="1">
    <source>
        <dbReference type="SAM" id="MobiDB-lite"/>
    </source>
</evidence>